<accession>A0A9P4QER2</accession>
<evidence type="ECO:0000313" key="3">
    <source>
        <dbReference type="EMBL" id="KAF2723352.1"/>
    </source>
</evidence>
<proteinExistence type="predicted"/>
<feature type="compositionally biased region" description="Pro residues" evidence="2">
    <location>
        <begin position="787"/>
        <end position="801"/>
    </location>
</feature>
<feature type="compositionally biased region" description="Polar residues" evidence="2">
    <location>
        <begin position="267"/>
        <end position="277"/>
    </location>
</feature>
<dbReference type="EMBL" id="MU003777">
    <property type="protein sequence ID" value="KAF2723352.1"/>
    <property type="molecule type" value="Genomic_DNA"/>
</dbReference>
<evidence type="ECO:0000256" key="1">
    <source>
        <dbReference type="SAM" id="Coils"/>
    </source>
</evidence>
<keyword evidence="1" id="KW-0175">Coiled coil</keyword>
<protein>
    <submittedName>
        <fullName evidence="3">Uncharacterized protein</fullName>
    </submittedName>
</protein>
<feature type="compositionally biased region" description="Pro residues" evidence="2">
    <location>
        <begin position="482"/>
        <end position="494"/>
    </location>
</feature>
<feature type="compositionally biased region" description="Basic and acidic residues" evidence="2">
    <location>
        <begin position="446"/>
        <end position="456"/>
    </location>
</feature>
<comment type="caution">
    <text evidence="3">The sequence shown here is derived from an EMBL/GenBank/DDBJ whole genome shotgun (WGS) entry which is preliminary data.</text>
</comment>
<feature type="compositionally biased region" description="Low complexity" evidence="2">
    <location>
        <begin position="502"/>
        <end position="513"/>
    </location>
</feature>
<sequence length="955" mass="104790">MALDVGTSRTNGDLTPSSANMREEEDFYDQILAIRDAVIAGTHPQIKLPQTAIEQLKAGLAALDSTKAADDDQQHPLPNSTINSAAFSANQQQSNKSFFLPGLGSASGHVHSDPKLTATANGGLNPIFLEKADSLVRAESQLKRQRIERELDEQVHQRRHAARERDAAGGVEAHSQLNVDAILERAQELVMPISGLSNSKDDVASSIDTDSYYSSKAGDTWTESSDGSASDKAAGAFTADFEGFADPNVHNPSIAKPSSKRAPKRPSLQQAPSQHTPQYLDAHEYDHTDEMGDDEDEEYSPPDASAFDNRAQHIGYDGQHDLSLEEDGDDDEYEPGEITLEGPTPPSYAPTAQPSQPSPNVPIIRNHLTHIAAPQPSRVSPLATAKGPNIEVEMQLVNGRPELVPKGTGQQPGLPSSGSPSGNNRTAAAEKAARRKERREFRKRKRDTDRPNLETSRKRRNHQSGAHSPPTVRDEPYIKPEPVSPPPFATPKTPPFEQGRVQAAPAQASLASPYTMQPTYYIQEHGAPPPPPPPGYRYEQAPPPPVYVRAASPKPVRPVQRDNHDLRRVASLHYAQRPPSPPTQAAPRAYSPPVYRAMSAVHQHAPEPQPLVYAPTPPQSYGSRPPRPDEPRFRPPPSPPQVQERQIVVDAHGNRFYAEPVPPDPRASVAPPSYHQPTVEIQYDYRAPSRAVNVQAVSARPDYAHEYTAPKGHYEEGPYVEMVDDQGRRFRAYREAEDALQHLPEPPSHAYHLDDRYAMPPPALPASTRQTAGPDTNYHHNSRGNVAPPPSYAQPPPPPPAGSTSPVYMPPSRAYSVRPDELTDLRNAPRQASVAPVQYLPLQQDPPRYQQSSNIMAPPPPPAAYSHRQASVAPVQYARHHIEQQQPPPQAVRAVSVMPTGHEYPQFRSASRAAAHPAVPQWPSEPPQEAVRYVDAYGNEVSHHQIRPAAGNYRY</sequence>
<gene>
    <name evidence="3" type="ORF">K431DRAFT_28801</name>
</gene>
<feature type="compositionally biased region" description="Acidic residues" evidence="2">
    <location>
        <begin position="291"/>
        <end position="300"/>
    </location>
</feature>
<evidence type="ECO:0000256" key="2">
    <source>
        <dbReference type="SAM" id="MobiDB-lite"/>
    </source>
</evidence>
<name>A0A9P4QER2_9PEZI</name>
<feature type="compositionally biased region" description="Low complexity" evidence="2">
    <location>
        <begin position="409"/>
        <end position="430"/>
    </location>
</feature>
<reference evidence="3" key="1">
    <citation type="journal article" date="2020" name="Stud. Mycol.">
        <title>101 Dothideomycetes genomes: a test case for predicting lifestyles and emergence of pathogens.</title>
        <authorList>
            <person name="Haridas S."/>
            <person name="Albert R."/>
            <person name="Binder M."/>
            <person name="Bloem J."/>
            <person name="Labutti K."/>
            <person name="Salamov A."/>
            <person name="Andreopoulos B."/>
            <person name="Baker S."/>
            <person name="Barry K."/>
            <person name="Bills G."/>
            <person name="Bluhm B."/>
            <person name="Cannon C."/>
            <person name="Castanera R."/>
            <person name="Culley D."/>
            <person name="Daum C."/>
            <person name="Ezra D."/>
            <person name="Gonzalez J."/>
            <person name="Henrissat B."/>
            <person name="Kuo A."/>
            <person name="Liang C."/>
            <person name="Lipzen A."/>
            <person name="Lutzoni F."/>
            <person name="Magnuson J."/>
            <person name="Mondo S."/>
            <person name="Nolan M."/>
            <person name="Ohm R."/>
            <person name="Pangilinan J."/>
            <person name="Park H.-J."/>
            <person name="Ramirez L."/>
            <person name="Alfaro M."/>
            <person name="Sun H."/>
            <person name="Tritt A."/>
            <person name="Yoshinaga Y."/>
            <person name="Zwiers L.-H."/>
            <person name="Turgeon B."/>
            <person name="Goodwin S."/>
            <person name="Spatafora J."/>
            <person name="Crous P."/>
            <person name="Grigoriev I."/>
        </authorList>
    </citation>
    <scope>NUCLEOTIDE SEQUENCE</scope>
    <source>
        <strain evidence="3">CBS 116435</strain>
    </source>
</reference>
<feature type="region of interest" description="Disordered" evidence="2">
    <location>
        <begin position="243"/>
        <end position="645"/>
    </location>
</feature>
<dbReference type="Proteomes" id="UP000799441">
    <property type="component" value="Unassembled WGS sequence"/>
</dbReference>
<feature type="coiled-coil region" evidence="1">
    <location>
        <begin position="137"/>
        <end position="164"/>
    </location>
</feature>
<feature type="compositionally biased region" description="Basic and acidic residues" evidence="2">
    <location>
        <begin position="281"/>
        <end position="290"/>
    </location>
</feature>
<feature type="compositionally biased region" description="Acidic residues" evidence="2">
    <location>
        <begin position="324"/>
        <end position="335"/>
    </location>
</feature>
<feature type="region of interest" description="Disordered" evidence="2">
    <location>
        <begin position="211"/>
        <end position="231"/>
    </location>
</feature>
<feature type="compositionally biased region" description="Pro residues" evidence="2">
    <location>
        <begin position="527"/>
        <end position="546"/>
    </location>
</feature>
<dbReference type="AlphaFoldDB" id="A0A9P4QER2"/>
<dbReference type="OrthoDB" id="5333304at2759"/>
<feature type="compositionally biased region" description="Basic residues" evidence="2">
    <location>
        <begin position="433"/>
        <end position="445"/>
    </location>
</feature>
<feature type="region of interest" description="Disordered" evidence="2">
    <location>
        <begin position="740"/>
        <end position="815"/>
    </location>
</feature>
<keyword evidence="4" id="KW-1185">Reference proteome</keyword>
<feature type="compositionally biased region" description="Basic and acidic residues" evidence="2">
    <location>
        <begin position="559"/>
        <end position="568"/>
    </location>
</feature>
<evidence type="ECO:0000313" key="4">
    <source>
        <dbReference type="Proteomes" id="UP000799441"/>
    </source>
</evidence>
<organism evidence="3 4">
    <name type="scientific">Polychaeton citri CBS 116435</name>
    <dbReference type="NCBI Taxonomy" id="1314669"/>
    <lineage>
        <taxon>Eukaryota</taxon>
        <taxon>Fungi</taxon>
        <taxon>Dikarya</taxon>
        <taxon>Ascomycota</taxon>
        <taxon>Pezizomycotina</taxon>
        <taxon>Dothideomycetes</taxon>
        <taxon>Dothideomycetidae</taxon>
        <taxon>Capnodiales</taxon>
        <taxon>Capnodiaceae</taxon>
        <taxon>Polychaeton</taxon>
    </lineage>
</organism>